<protein>
    <recommendedName>
        <fullName evidence="4">Secreted protein</fullName>
    </recommendedName>
</protein>
<dbReference type="MGI" id="MGI:3642532">
    <property type="gene designation" value="Gm10701"/>
</dbReference>
<dbReference type="AGR" id="MGI:3642532"/>
<reference evidence="2" key="8">
    <citation type="journal article" date="2005" name="Science">
        <title>Antisense Transcription in the Mammalian Transcriptome.</title>
        <authorList>
            <consortium name="RIKEN Genome Exploration Research Group and Genome Science Group (Genome Network Project Core Group) and the FANTOM Consortium"/>
        </authorList>
    </citation>
    <scope>NUCLEOTIDE SEQUENCE</scope>
    <source>
        <strain evidence="2">C57BL/6J</strain>
        <tissue evidence="2">Medulla oblongata</tissue>
    </source>
</reference>
<dbReference type="AlphaFoldDB" id="Q3UND8"/>
<evidence type="ECO:0000256" key="1">
    <source>
        <dbReference type="SAM" id="SignalP"/>
    </source>
</evidence>
<dbReference type="EMBL" id="AK144276">
    <property type="protein sequence ID" value="BAE25809.1"/>
    <property type="molecule type" value="mRNA"/>
</dbReference>
<sequence>MGTGTGSRQDKATSWLPPLGFLLSLLMKPANAIKSMSRWQRHDVLPLCCNLSCSRSDLKPVKQYWSCLEATFIAFYQ</sequence>
<reference evidence="2" key="2">
    <citation type="journal article" date="2000" name="Genome Res.">
        <title>Normalization and subtraction of cap-trapper-selected cDNAs to prepare full-length cDNA libraries for rapid discovery of new genes.</title>
        <authorList>
            <person name="Carninci P."/>
            <person name="Shibata Y."/>
            <person name="Hayatsu N."/>
            <person name="Sugahara Y."/>
            <person name="Shibata K."/>
            <person name="Itoh M."/>
            <person name="Konno H."/>
            <person name="Okazaki Y."/>
            <person name="Muramatsu M."/>
            <person name="Hayashizaki Y."/>
        </authorList>
    </citation>
    <scope>NUCLEOTIDE SEQUENCE</scope>
    <source>
        <strain evidence="2">C57BL/6J</strain>
        <tissue evidence="2">Medulla oblongata</tissue>
    </source>
</reference>
<name>Q3UND8_MOUSE</name>
<gene>
    <name evidence="3" type="primary">Gm10701</name>
</gene>
<evidence type="ECO:0008006" key="4">
    <source>
        <dbReference type="Google" id="ProtNLM"/>
    </source>
</evidence>
<reference evidence="2" key="4">
    <citation type="journal article" date="2001" name="Nature">
        <title>Functional annotation of a full-length mouse cDNA collection.</title>
        <authorList>
            <consortium name="The RIKEN Genome Exploration Research Group Phase II Team and the FANTOM Consortium"/>
        </authorList>
    </citation>
    <scope>NUCLEOTIDE SEQUENCE</scope>
    <source>
        <strain evidence="2">C57BL/6J</strain>
        <tissue evidence="2">Medulla oblongata</tissue>
    </source>
</reference>
<feature type="signal peptide" evidence="1">
    <location>
        <begin position="1"/>
        <end position="32"/>
    </location>
</feature>
<reference evidence="2" key="1">
    <citation type="journal article" date="1999" name="Methods Enzymol.">
        <title>High-efficiency full-length cDNA cloning.</title>
        <authorList>
            <person name="Carninci P."/>
            <person name="Hayashizaki Y."/>
        </authorList>
    </citation>
    <scope>NUCLEOTIDE SEQUENCE</scope>
    <source>
        <strain evidence="2">C57BL/6J</strain>
        <tissue evidence="2">Medulla oblongata</tissue>
    </source>
</reference>
<reference evidence="2" key="5">
    <citation type="journal article" date="2002" name="Nature">
        <title>Analysis of the mouse transcriptome based on functional annotation of 60,770 full-length cDNAs.</title>
        <authorList>
            <consortium name="The FANTOM Consortium and the RIKEN Genome Exploration Research Group Phase I and II Team"/>
        </authorList>
    </citation>
    <scope>NUCLEOTIDE SEQUENCE</scope>
    <source>
        <strain evidence="2">C57BL/6J</strain>
        <tissue evidence="2">Medulla oblongata</tissue>
    </source>
</reference>
<keyword evidence="1" id="KW-0732">Signal</keyword>
<evidence type="ECO:0000313" key="2">
    <source>
        <dbReference type="EMBL" id="BAE25809.1"/>
    </source>
</evidence>
<organism evidence="2">
    <name type="scientific">Mus musculus</name>
    <name type="common">Mouse</name>
    <dbReference type="NCBI Taxonomy" id="10090"/>
    <lineage>
        <taxon>Eukaryota</taxon>
        <taxon>Metazoa</taxon>
        <taxon>Chordata</taxon>
        <taxon>Craniata</taxon>
        <taxon>Vertebrata</taxon>
        <taxon>Euteleostomi</taxon>
        <taxon>Mammalia</taxon>
        <taxon>Eutheria</taxon>
        <taxon>Euarchontoglires</taxon>
        <taxon>Glires</taxon>
        <taxon>Rodentia</taxon>
        <taxon>Myomorpha</taxon>
        <taxon>Muroidea</taxon>
        <taxon>Muridae</taxon>
        <taxon>Murinae</taxon>
        <taxon>Mus</taxon>
        <taxon>Mus</taxon>
    </lineage>
</organism>
<reference evidence="2" key="7">
    <citation type="journal article" date="2005" name="Science">
        <title>The Transcriptional Landscape of the Mammalian Genome.</title>
        <authorList>
            <consortium name="The FANTOM Consortium"/>
            <consortium name="Riken Genome Exploration Research Group and Genome Science Group (Genome Network Project Core Group)"/>
        </authorList>
    </citation>
    <scope>NUCLEOTIDE SEQUENCE</scope>
    <source>
        <strain evidence="2">C57BL/6J</strain>
        <tissue evidence="2">Medulla oblongata</tissue>
    </source>
</reference>
<feature type="chain" id="PRO_5004230221" description="Secreted protein" evidence="1">
    <location>
        <begin position="33"/>
        <end position="77"/>
    </location>
</feature>
<accession>Q3UND8</accession>
<evidence type="ECO:0000313" key="3">
    <source>
        <dbReference type="MGI" id="MGI:3642532"/>
    </source>
</evidence>
<proteinExistence type="evidence at transcript level"/>
<reference evidence="2" key="3">
    <citation type="journal article" date="2000" name="Genome Res.">
        <title>RIKEN integrated sequence analysis (RISA) system--384-format sequencing pipeline with 384 multicapillary sequencer.</title>
        <authorList>
            <person name="Shibata K."/>
            <person name="Itoh M."/>
            <person name="Aizawa K."/>
            <person name="Nagaoka S."/>
            <person name="Sasaki N."/>
            <person name="Carninci P."/>
            <person name="Konno H."/>
            <person name="Akiyama J."/>
            <person name="Nishi K."/>
            <person name="Kitsunai T."/>
            <person name="Tashiro H."/>
            <person name="Itoh M."/>
            <person name="Sumi N."/>
            <person name="Ishii Y."/>
            <person name="Nakamura S."/>
            <person name="Hazama M."/>
            <person name="Nishine T."/>
            <person name="Harada A."/>
            <person name="Yamamoto R."/>
            <person name="Matsumoto H."/>
            <person name="Sakaguchi S."/>
            <person name="Ikegami T."/>
            <person name="Kashiwagi K."/>
            <person name="Fujiwake S."/>
            <person name="Inoue K."/>
            <person name="Togawa Y."/>
            <person name="Izawa M."/>
            <person name="Ohara E."/>
            <person name="Watahiki M."/>
            <person name="Yoneda Y."/>
            <person name="Ishikawa T."/>
            <person name="Ozawa K."/>
            <person name="Tanaka T."/>
            <person name="Matsuura S."/>
            <person name="Kawai J."/>
            <person name="Okazaki Y."/>
            <person name="Muramatsu M."/>
            <person name="Inoue Y."/>
            <person name="Kira A."/>
            <person name="Hayashizaki Y."/>
        </authorList>
    </citation>
    <scope>NUCLEOTIDE SEQUENCE</scope>
    <source>
        <strain evidence="2">C57BL/6J</strain>
        <tissue evidence="2">Medulla oblongata</tissue>
    </source>
</reference>
<reference evidence="2" key="6">
    <citation type="submission" date="2004-03" db="EMBL/GenBank/DDBJ databases">
        <authorList>
            <person name="Arakawa T."/>
            <person name="Carninci P."/>
            <person name="Fukuda S."/>
            <person name="Hashizume W."/>
            <person name="Hayashida K."/>
            <person name="Hori F."/>
            <person name="Iida J."/>
            <person name="Imamura K."/>
            <person name="Imotani K."/>
            <person name="Itoh M."/>
            <person name="Kanagawa S."/>
            <person name="Kawai J."/>
            <person name="Kojima M."/>
            <person name="Konno H."/>
            <person name="Murata M."/>
            <person name="Nakamura M."/>
            <person name="Ninomiya N."/>
            <person name="Nishiyori H."/>
            <person name="Nomura K."/>
            <person name="Ohno M."/>
            <person name="Sakazume N."/>
            <person name="Sano H."/>
            <person name="Sasaki D."/>
            <person name="Shibata K."/>
            <person name="Shiraki T."/>
            <person name="Tagami M."/>
            <person name="Tagami Y."/>
            <person name="Waki K."/>
            <person name="Watahiki A."/>
            <person name="Muramatsu M."/>
            <person name="Hayashizaki Y."/>
        </authorList>
    </citation>
    <scope>NUCLEOTIDE SEQUENCE</scope>
    <source>
        <strain evidence="2">C57BL/6J</strain>
        <tissue evidence="2">Medulla oblongata</tissue>
    </source>
</reference>